<accession>A0A836FZW9</accession>
<organism evidence="3 4">
    <name type="scientific">Leishmania orientalis</name>
    <dbReference type="NCBI Taxonomy" id="2249476"/>
    <lineage>
        <taxon>Eukaryota</taxon>
        <taxon>Discoba</taxon>
        <taxon>Euglenozoa</taxon>
        <taxon>Kinetoplastea</taxon>
        <taxon>Metakinetoplastina</taxon>
        <taxon>Trypanosomatida</taxon>
        <taxon>Trypanosomatidae</taxon>
        <taxon>Leishmaniinae</taxon>
        <taxon>Leishmania</taxon>
    </lineage>
</organism>
<name>A0A836FZW9_9TRYP</name>
<dbReference type="InterPro" id="IPR050320">
    <property type="entry name" value="N5-glutamine_MTase"/>
</dbReference>
<sequence length="517" mass="57551">MNAIATGASESRVAPLSIARLRYGAAAYRSTANHFDVFFLRTARPSPRSSLVMSLRCHSGWGSVKSRPVKYVSTEAPELRGERASVERASHPAGERAFTEDYAGVLSSTAAGKLRGMQLVGTRAEGGEDGEDGEGGASKKGAAAAAEVDFTCDEKLSKLKKLYRRPHEGDKFLSPSERHLFSRMIYEQFYSDGAQSAADPAMRYQASLEVYWVEEWVARRAREERWSKDEARRKVKRSLLERVDLHKPLSYIIGSQPFFGCDIHCEVPLLCPRPETEMWTHWLVYNHLARAERSNAAANAAAAAPSIRILDVCCGTGCIGVALAKHLPSAAVTALDILPAAVRVTRENAARNGIAPERFLALESDMFSCFLEEQVSAQQGQCTTPGEDRPIGTVKDTYVGTYDVIVSNPPYVLPQQYVDLPRTITHWESKTALVGDDYRESRQYLYFKELCVHGAKLLKPRFERNALLREAPNIAIEVGLQAHMVAELMDKSKLWRDVEIHLDYAQQERWITACSAH</sequence>
<dbReference type="PANTHER" id="PTHR18895:SF74">
    <property type="entry name" value="MTRF1L RELEASE FACTOR GLUTAMINE METHYLTRANSFERASE"/>
    <property type="match status" value="1"/>
</dbReference>
<dbReference type="GO" id="GO:0005739">
    <property type="term" value="C:mitochondrion"/>
    <property type="evidence" value="ECO:0007669"/>
    <property type="project" value="TreeGrafter"/>
</dbReference>
<dbReference type="GeneID" id="92356495"/>
<dbReference type="AlphaFoldDB" id="A0A836FZW9"/>
<evidence type="ECO:0000256" key="1">
    <source>
        <dbReference type="SAM" id="MobiDB-lite"/>
    </source>
</evidence>
<dbReference type="InterPro" id="IPR002052">
    <property type="entry name" value="DNA_methylase_N6_adenine_CS"/>
</dbReference>
<evidence type="ECO:0000259" key="2">
    <source>
        <dbReference type="Pfam" id="PF05175"/>
    </source>
</evidence>
<dbReference type="EMBL" id="JAFHLR010000036">
    <property type="protein sequence ID" value="KAG5465031.1"/>
    <property type="molecule type" value="Genomic_DNA"/>
</dbReference>
<dbReference type="CDD" id="cd02440">
    <property type="entry name" value="AdoMet_MTases"/>
    <property type="match status" value="1"/>
</dbReference>
<dbReference type="InterPro" id="IPR007848">
    <property type="entry name" value="Small_mtfrase_dom"/>
</dbReference>
<dbReference type="GO" id="GO:0003676">
    <property type="term" value="F:nucleic acid binding"/>
    <property type="evidence" value="ECO:0007669"/>
    <property type="project" value="InterPro"/>
</dbReference>
<reference evidence="4" key="2">
    <citation type="journal article" date="2021" name="Sci. Data">
        <title>Chromosome-scale genome sequencing, assembly and annotation of six genomes from subfamily Leishmaniinae.</title>
        <authorList>
            <person name="Almutairi H."/>
            <person name="Urbaniak M.D."/>
            <person name="Bates M.D."/>
            <person name="Jariyapan N."/>
            <person name="Kwakye-Nuako G."/>
            <person name="Thomaz Soccol V."/>
            <person name="Al-Salem W.S."/>
            <person name="Dillon R.J."/>
            <person name="Bates P.A."/>
            <person name="Gatherer D."/>
        </authorList>
    </citation>
    <scope>NUCLEOTIDE SEQUENCE [LARGE SCALE GENOMIC DNA]</scope>
</reference>
<feature type="region of interest" description="Disordered" evidence="1">
    <location>
        <begin position="123"/>
        <end position="142"/>
    </location>
</feature>
<dbReference type="Proteomes" id="UP000674143">
    <property type="component" value="Unassembled WGS sequence"/>
</dbReference>
<comment type="caution">
    <text evidence="3">The sequence shown here is derived from an EMBL/GenBank/DDBJ whole genome shotgun (WGS) entry which is preliminary data.</text>
</comment>
<feature type="domain" description="Methyltransferase small" evidence="2">
    <location>
        <begin position="305"/>
        <end position="368"/>
    </location>
</feature>
<proteinExistence type="predicted"/>
<dbReference type="KEGG" id="loi:92356495"/>
<dbReference type="SUPFAM" id="SSF53335">
    <property type="entry name" value="S-adenosyl-L-methionine-dependent methyltransferases"/>
    <property type="match status" value="1"/>
</dbReference>
<dbReference type="GO" id="GO:0008757">
    <property type="term" value="F:S-adenosylmethionine-dependent methyltransferase activity"/>
    <property type="evidence" value="ECO:0007669"/>
    <property type="project" value="UniProtKB-ARBA"/>
</dbReference>
<keyword evidence="4" id="KW-1185">Reference proteome</keyword>
<protein>
    <recommendedName>
        <fullName evidence="2">Methyltransferase small domain-containing protein</fullName>
    </recommendedName>
</protein>
<dbReference type="PROSITE" id="PS00092">
    <property type="entry name" value="N6_MTASE"/>
    <property type="match status" value="1"/>
</dbReference>
<gene>
    <name evidence="3" type="ORF">LSCM4_00483</name>
</gene>
<dbReference type="Gene3D" id="3.40.50.150">
    <property type="entry name" value="Vaccinia Virus protein VP39"/>
    <property type="match status" value="1"/>
</dbReference>
<reference evidence="4" key="1">
    <citation type="journal article" date="2021" name="Microbiol. Resour. Announc.">
        <title>LGAAP: Leishmaniinae Genome Assembly and Annotation Pipeline.</title>
        <authorList>
            <person name="Almutairi H."/>
            <person name="Urbaniak M.D."/>
            <person name="Bates M.D."/>
            <person name="Jariyapan N."/>
            <person name="Kwakye-Nuako G."/>
            <person name="Thomaz-Soccol V."/>
            <person name="Al-Salem W.S."/>
            <person name="Dillon R.J."/>
            <person name="Bates P.A."/>
            <person name="Gatherer D."/>
        </authorList>
    </citation>
    <scope>NUCLEOTIDE SEQUENCE [LARGE SCALE GENOMIC DNA]</scope>
</reference>
<dbReference type="RefSeq" id="XP_067058662.1">
    <property type="nucleotide sequence ID" value="XM_067202561.1"/>
</dbReference>
<dbReference type="InterPro" id="IPR029063">
    <property type="entry name" value="SAM-dependent_MTases_sf"/>
</dbReference>
<dbReference type="PANTHER" id="PTHR18895">
    <property type="entry name" value="HEMK METHYLTRANSFERASE"/>
    <property type="match status" value="1"/>
</dbReference>
<dbReference type="FunFam" id="3.40.50.150:FF:000560">
    <property type="entry name" value="Mitochondrial N(5)-glutamine methyltransferase MTQ1, putative"/>
    <property type="match status" value="1"/>
</dbReference>
<evidence type="ECO:0000313" key="3">
    <source>
        <dbReference type="EMBL" id="KAG5465031.1"/>
    </source>
</evidence>
<evidence type="ECO:0000313" key="4">
    <source>
        <dbReference type="Proteomes" id="UP000674143"/>
    </source>
</evidence>
<dbReference type="GO" id="GO:0032259">
    <property type="term" value="P:methylation"/>
    <property type="evidence" value="ECO:0007669"/>
    <property type="project" value="InterPro"/>
</dbReference>
<dbReference type="Pfam" id="PF05175">
    <property type="entry name" value="MTS"/>
    <property type="match status" value="1"/>
</dbReference>